<evidence type="ECO:0000256" key="1">
    <source>
        <dbReference type="ARBA" id="ARBA00022723"/>
    </source>
</evidence>
<keyword evidence="5" id="KW-1185">Reference proteome</keyword>
<dbReference type="Proteomes" id="UP000076761">
    <property type="component" value="Unassembled WGS sequence"/>
</dbReference>
<dbReference type="Pfam" id="PF01215">
    <property type="entry name" value="COX5B"/>
    <property type="match status" value="1"/>
</dbReference>
<keyword evidence="2 3" id="KW-0862">Zinc</keyword>
<evidence type="ECO:0000313" key="4">
    <source>
        <dbReference type="EMBL" id="KZT29913.1"/>
    </source>
</evidence>
<organism evidence="4 5">
    <name type="scientific">Neolentinus lepideus HHB14362 ss-1</name>
    <dbReference type="NCBI Taxonomy" id="1314782"/>
    <lineage>
        <taxon>Eukaryota</taxon>
        <taxon>Fungi</taxon>
        <taxon>Dikarya</taxon>
        <taxon>Basidiomycota</taxon>
        <taxon>Agaricomycotina</taxon>
        <taxon>Agaricomycetes</taxon>
        <taxon>Gloeophyllales</taxon>
        <taxon>Gloeophyllaceae</taxon>
        <taxon>Neolentinus</taxon>
    </lineage>
</organism>
<dbReference type="InterPro" id="IPR002124">
    <property type="entry name" value="Cyt_c_oxidase_su5b"/>
</dbReference>
<name>A0A165VMW7_9AGAM</name>
<dbReference type="InterPro" id="IPR036972">
    <property type="entry name" value="Cyt_c_oxidase_su5b_sf"/>
</dbReference>
<dbReference type="InParanoid" id="A0A165VMW7"/>
<dbReference type="OrthoDB" id="10249250at2759"/>
<dbReference type="GO" id="GO:0045277">
    <property type="term" value="C:respiratory chain complex IV"/>
    <property type="evidence" value="ECO:0007669"/>
    <property type="project" value="InterPro"/>
</dbReference>
<dbReference type="FunCoup" id="A0A165VMW7">
    <property type="interactions" value="209"/>
</dbReference>
<dbReference type="GO" id="GO:0005740">
    <property type="term" value="C:mitochondrial envelope"/>
    <property type="evidence" value="ECO:0007669"/>
    <property type="project" value="InterPro"/>
</dbReference>
<dbReference type="STRING" id="1314782.A0A165VMW7"/>
<dbReference type="GO" id="GO:0046872">
    <property type="term" value="F:metal ion binding"/>
    <property type="evidence" value="ECO:0007669"/>
    <property type="project" value="UniProtKB-KW"/>
</dbReference>
<dbReference type="SUPFAM" id="SSF57802">
    <property type="entry name" value="Rubredoxin-like"/>
    <property type="match status" value="1"/>
</dbReference>
<dbReference type="AlphaFoldDB" id="A0A165VMW7"/>
<dbReference type="GO" id="GO:0006123">
    <property type="term" value="P:mitochondrial electron transport, cytochrome c to oxygen"/>
    <property type="evidence" value="ECO:0007669"/>
    <property type="project" value="InterPro"/>
</dbReference>
<feature type="binding site" evidence="3">
    <location>
        <position position="133"/>
    </location>
    <ligand>
        <name>Zn(2+)</name>
        <dbReference type="ChEBI" id="CHEBI:29105"/>
    </ligand>
</feature>
<feature type="binding site" evidence="3">
    <location>
        <position position="110"/>
    </location>
    <ligand>
        <name>Zn(2+)</name>
        <dbReference type="ChEBI" id="CHEBI:29105"/>
    </ligand>
</feature>
<evidence type="ECO:0000256" key="2">
    <source>
        <dbReference type="ARBA" id="ARBA00022833"/>
    </source>
</evidence>
<feature type="binding site" evidence="3">
    <location>
        <position position="118"/>
    </location>
    <ligand>
        <name>Zn(2+)</name>
        <dbReference type="ChEBI" id="CHEBI:29105"/>
    </ligand>
</feature>
<dbReference type="EMBL" id="KV425553">
    <property type="protein sequence ID" value="KZT29913.1"/>
    <property type="molecule type" value="Genomic_DNA"/>
</dbReference>
<gene>
    <name evidence="4" type="ORF">NEOLEDRAFT_1020727</name>
</gene>
<accession>A0A165VMW7</accession>
<dbReference type="PANTHER" id="PTHR10122:SF0">
    <property type="entry name" value="CYTOCHROME C OXIDASE SUBUNIT 5B, ISOFORM A-RELATED"/>
    <property type="match status" value="1"/>
</dbReference>
<feature type="non-terminal residue" evidence="4">
    <location>
        <position position="155"/>
    </location>
</feature>
<evidence type="ECO:0000256" key="3">
    <source>
        <dbReference type="PIRSR" id="PIRSR602124-2"/>
    </source>
</evidence>
<dbReference type="Gene3D" id="2.60.11.10">
    <property type="entry name" value="Cytochrome c oxidase, subunit Vb"/>
    <property type="match status" value="1"/>
</dbReference>
<dbReference type="PROSITE" id="PS51359">
    <property type="entry name" value="COX5B_2"/>
    <property type="match status" value="1"/>
</dbReference>
<feature type="binding site" evidence="3">
    <location>
        <position position="136"/>
    </location>
    <ligand>
        <name>Zn(2+)</name>
        <dbReference type="ChEBI" id="CHEBI:29105"/>
    </ligand>
</feature>
<reference evidence="4 5" key="1">
    <citation type="journal article" date="2016" name="Mol. Biol. Evol.">
        <title>Comparative Genomics of Early-Diverging Mushroom-Forming Fungi Provides Insights into the Origins of Lignocellulose Decay Capabilities.</title>
        <authorList>
            <person name="Nagy L.G."/>
            <person name="Riley R."/>
            <person name="Tritt A."/>
            <person name="Adam C."/>
            <person name="Daum C."/>
            <person name="Floudas D."/>
            <person name="Sun H."/>
            <person name="Yadav J.S."/>
            <person name="Pangilinan J."/>
            <person name="Larsson K.H."/>
            <person name="Matsuura K."/>
            <person name="Barry K."/>
            <person name="Labutti K."/>
            <person name="Kuo R."/>
            <person name="Ohm R.A."/>
            <person name="Bhattacharya S.S."/>
            <person name="Shirouzu T."/>
            <person name="Yoshinaga Y."/>
            <person name="Martin F.M."/>
            <person name="Grigoriev I.V."/>
            <person name="Hibbett D.S."/>
        </authorList>
    </citation>
    <scope>NUCLEOTIDE SEQUENCE [LARGE SCALE GENOMIC DNA]</scope>
    <source>
        <strain evidence="4 5">HHB14362 ss-1</strain>
    </source>
</reference>
<keyword evidence="1 3" id="KW-0479">Metal-binding</keyword>
<protein>
    <submittedName>
        <fullName evidence="4">COX5B-domain-containing protein</fullName>
    </submittedName>
</protein>
<sequence length="155" mass="16709">MFKAALRSVRPATRSLKAARASSTPFRALCASACRRSDHPAQPEIYGPGIKAGEVPTDEAQATGLERFELLAEAENLEAFDLEPLDSSRVGTPADPIKVFALNHERIVGCTGSPADSHDVIWFTVKKDKQTRCAECGSVYALDFQGDPDADAHAH</sequence>
<dbReference type="PANTHER" id="PTHR10122">
    <property type="entry name" value="CYTOCHROME C OXIDASE SUBUNIT 5B, MITOCHONDRIAL"/>
    <property type="match status" value="1"/>
</dbReference>
<evidence type="ECO:0000313" key="5">
    <source>
        <dbReference type="Proteomes" id="UP000076761"/>
    </source>
</evidence>
<dbReference type="CDD" id="cd00924">
    <property type="entry name" value="Cyt_c_Oxidase_Vb"/>
    <property type="match status" value="1"/>
</dbReference>
<proteinExistence type="predicted"/>